<sequence>MFDRWQSNPRFPTLVRVYRRVYVDMYKALPGCVGGLVRDRNLTVRSDGIRFEAYMAGYQIAWVRTHDAQWIGVCQVEAKSSNEMSSTTLELWLHPSAFQLARILRGNWCGFGVMPSCVVG</sequence>
<accession>A0AB33AIL1</accession>
<name>A0AB33AIL1_9MYCO</name>
<dbReference type="Proteomes" id="UP000013961">
    <property type="component" value="Plasmid 2"/>
</dbReference>
<geneLocation type="plasmid" evidence="1 2">
    <name>2</name>
</geneLocation>
<dbReference type="KEGG" id="mabb:MASS_2p0018"/>
<reference evidence="1 2" key="1">
    <citation type="journal article" date="2013" name="Genome Announc.">
        <title>Complete Genome Sequence of Mycobacterium massiliense Clinical Strain Asan 50594, Belonging to the Type II Genotype.</title>
        <authorList>
            <person name="Kim B.J."/>
            <person name="Kim B.R."/>
            <person name="Hong S.H."/>
            <person name="Seok S.H."/>
            <person name="Kook Y.H."/>
            <person name="Kim B.J."/>
        </authorList>
    </citation>
    <scope>NUCLEOTIDE SEQUENCE [LARGE SCALE GENOMIC DNA]</scope>
    <source>
        <strain evidence="1 2">50594</strain>
    </source>
</reference>
<evidence type="ECO:0000313" key="1">
    <source>
        <dbReference type="EMBL" id="AGM31729.1"/>
    </source>
</evidence>
<organism evidence="1 2">
    <name type="scientific">Mycobacteroides abscessus subsp. bolletii 50594</name>
    <dbReference type="NCBI Taxonomy" id="1303024"/>
    <lineage>
        <taxon>Bacteria</taxon>
        <taxon>Bacillati</taxon>
        <taxon>Actinomycetota</taxon>
        <taxon>Actinomycetes</taxon>
        <taxon>Mycobacteriales</taxon>
        <taxon>Mycobacteriaceae</taxon>
        <taxon>Mycobacteroides</taxon>
        <taxon>Mycobacteroides abscessus</taxon>
    </lineage>
</organism>
<protein>
    <submittedName>
        <fullName evidence="1">Uncharacterized protein</fullName>
    </submittedName>
</protein>
<proteinExistence type="predicted"/>
<dbReference type="AlphaFoldDB" id="A0AB33AIL1"/>
<dbReference type="EMBL" id="CP004376">
    <property type="protein sequence ID" value="AGM31729.1"/>
    <property type="molecule type" value="Genomic_DNA"/>
</dbReference>
<evidence type="ECO:0000313" key="2">
    <source>
        <dbReference type="Proteomes" id="UP000013961"/>
    </source>
</evidence>
<gene>
    <name evidence="1" type="ORF">MASS_2p0018</name>
</gene>
<keyword evidence="1" id="KW-0614">Plasmid</keyword>